<keyword evidence="3" id="KW-1185">Reference proteome</keyword>
<dbReference type="Proteomes" id="UP000054560">
    <property type="component" value="Unassembled WGS sequence"/>
</dbReference>
<feature type="region of interest" description="Disordered" evidence="1">
    <location>
        <begin position="37"/>
        <end position="82"/>
    </location>
</feature>
<accession>A0A0L0G9R3</accession>
<reference evidence="2 3" key="1">
    <citation type="submission" date="2011-02" db="EMBL/GenBank/DDBJ databases">
        <title>The Genome Sequence of Sphaeroforma arctica JP610.</title>
        <authorList>
            <consortium name="The Broad Institute Genome Sequencing Platform"/>
            <person name="Russ C."/>
            <person name="Cuomo C."/>
            <person name="Young S.K."/>
            <person name="Zeng Q."/>
            <person name="Gargeya S."/>
            <person name="Alvarado L."/>
            <person name="Berlin A."/>
            <person name="Chapman S.B."/>
            <person name="Chen Z."/>
            <person name="Freedman E."/>
            <person name="Gellesch M."/>
            <person name="Goldberg J."/>
            <person name="Griggs A."/>
            <person name="Gujja S."/>
            <person name="Heilman E."/>
            <person name="Heiman D."/>
            <person name="Howarth C."/>
            <person name="Mehta T."/>
            <person name="Neiman D."/>
            <person name="Pearson M."/>
            <person name="Roberts A."/>
            <person name="Saif S."/>
            <person name="Shea T."/>
            <person name="Shenoy N."/>
            <person name="Sisk P."/>
            <person name="Stolte C."/>
            <person name="Sykes S."/>
            <person name="White J."/>
            <person name="Yandava C."/>
            <person name="Burger G."/>
            <person name="Gray M.W."/>
            <person name="Holland P.W.H."/>
            <person name="King N."/>
            <person name="Lang F.B.F."/>
            <person name="Roger A.J."/>
            <person name="Ruiz-Trillo I."/>
            <person name="Haas B."/>
            <person name="Nusbaum C."/>
            <person name="Birren B."/>
        </authorList>
    </citation>
    <scope>NUCLEOTIDE SEQUENCE [LARGE SCALE GENOMIC DNA]</scope>
    <source>
        <strain evidence="2 3">JP610</strain>
    </source>
</reference>
<evidence type="ECO:0000256" key="1">
    <source>
        <dbReference type="SAM" id="MobiDB-lite"/>
    </source>
</evidence>
<feature type="compositionally biased region" description="Basic and acidic residues" evidence="1">
    <location>
        <begin position="38"/>
        <end position="55"/>
    </location>
</feature>
<organism evidence="2 3">
    <name type="scientific">Sphaeroforma arctica JP610</name>
    <dbReference type="NCBI Taxonomy" id="667725"/>
    <lineage>
        <taxon>Eukaryota</taxon>
        <taxon>Ichthyosporea</taxon>
        <taxon>Ichthyophonida</taxon>
        <taxon>Sphaeroforma</taxon>
    </lineage>
</organism>
<feature type="compositionally biased region" description="Basic and acidic residues" evidence="1">
    <location>
        <begin position="157"/>
        <end position="171"/>
    </location>
</feature>
<protein>
    <submittedName>
        <fullName evidence="2">Uncharacterized protein</fullName>
    </submittedName>
</protein>
<dbReference type="GeneID" id="25902731"/>
<dbReference type="AlphaFoldDB" id="A0A0L0G9R3"/>
<sequence>MYDGEHGPNGPMGEHKPSEECRAFVEENCECEIAIDTEGAKEGDAKEHPEKDVQKHTGGSARGHGKPVPHGGHGGPKNDSEVSECVHECIESLDTDGVCKREGKGRKNGNMTVVDQEMYDGEHGLNGSRGEHKPTEECRTFVEESCECEIAIDIKETKEGDAKEHSEKDVQKNTGGSARGHGKPVPHGGHGGPRKGGEFSECVHECIRSLDTDGVCKREEREQAEAVDSE</sequence>
<name>A0A0L0G9R3_9EUKA</name>
<proteinExistence type="predicted"/>
<gene>
    <name evidence="2" type="ORF">SARC_02227</name>
</gene>
<dbReference type="EMBL" id="KQ241693">
    <property type="protein sequence ID" value="KNC85606.1"/>
    <property type="molecule type" value="Genomic_DNA"/>
</dbReference>
<dbReference type="RefSeq" id="XP_014159508.1">
    <property type="nucleotide sequence ID" value="XM_014304033.1"/>
</dbReference>
<evidence type="ECO:0000313" key="3">
    <source>
        <dbReference type="Proteomes" id="UP000054560"/>
    </source>
</evidence>
<evidence type="ECO:0000313" key="2">
    <source>
        <dbReference type="EMBL" id="KNC85606.1"/>
    </source>
</evidence>
<feature type="region of interest" description="Disordered" evidence="1">
    <location>
        <begin position="157"/>
        <end position="198"/>
    </location>
</feature>